<gene>
    <name evidence="1" type="ORF">NCTC11370_02762</name>
</gene>
<organism evidence="1 2">
    <name type="scientific">Fluoribacter dumoffii</name>
    <dbReference type="NCBI Taxonomy" id="463"/>
    <lineage>
        <taxon>Bacteria</taxon>
        <taxon>Pseudomonadati</taxon>
        <taxon>Pseudomonadota</taxon>
        <taxon>Gammaproteobacteria</taxon>
        <taxon>Legionellales</taxon>
        <taxon>Legionellaceae</taxon>
        <taxon>Fluoribacter</taxon>
    </lineage>
</organism>
<accession>A0A377GDN3</accession>
<dbReference type="Proteomes" id="UP000254554">
    <property type="component" value="Unassembled WGS sequence"/>
</dbReference>
<dbReference type="AlphaFoldDB" id="A0A377GDN3"/>
<keyword evidence="2" id="KW-1185">Reference proteome</keyword>
<evidence type="ECO:0000313" key="2">
    <source>
        <dbReference type="Proteomes" id="UP000254554"/>
    </source>
</evidence>
<name>A0A377GDN3_9GAMM</name>
<dbReference type="EMBL" id="UGGT01000001">
    <property type="protein sequence ID" value="STO22670.1"/>
    <property type="molecule type" value="Genomic_DNA"/>
</dbReference>
<evidence type="ECO:0000313" key="1">
    <source>
        <dbReference type="EMBL" id="STO22670.1"/>
    </source>
</evidence>
<reference evidence="1 2" key="1">
    <citation type="submission" date="2018-06" db="EMBL/GenBank/DDBJ databases">
        <authorList>
            <consortium name="Pathogen Informatics"/>
            <person name="Doyle S."/>
        </authorList>
    </citation>
    <scope>NUCLEOTIDE SEQUENCE [LARGE SCALE GENOMIC DNA]</scope>
    <source>
        <strain evidence="1 2">NCTC11370</strain>
    </source>
</reference>
<protein>
    <submittedName>
        <fullName evidence="1">Uncharacterized protein</fullName>
    </submittedName>
</protein>
<dbReference type="OrthoDB" id="5652986at2"/>
<proteinExistence type="predicted"/>
<sequence length="599" mass="67811">MFFITGCIMKISVGQALLILLAKNRDNGDKYNQLKHLYLAGAKDEETRAAIDAYLQDPALEDYEISKAPKDINRDSSRRYFETHLAYETLSSELENFTLEEMHQHLEAIKGTAYSSYASLYEEVLQGEYTPSDDTEHEYADYLNKLKEKEIFSQFNDEQRQKIVDVVSSAFVAMIIASQSQDLLPLDIYGEGIFLDRGKEPKRNQRKTTTSALGILQSADPVPLNDPARMAKTQDFLKPSEQSTYDPNAQWVQDNFSRLVHPFSNSISGTMLCQLRALAKIKELKKLVDYMEAQGKPASESAEQSHPIDETHKQMERDLVLYIMKPGYGKVTSEVLEQADELVKEGKISKETIEAVKRRVDESLLASKEKLGTFLKIYVSALLFNAGGHSLHEFVSPIGLAKVQEEFSDIEGFETLDLEELFLNTNQEAFDKALNKAIAYNEQILKKKAVNEEISSLKTATDERVIPGLINASQLSKDVKANLLELAQKDLHHAADCFRLVEKLQQLMIKNDIRVDAEYFSFFRQGALRQEVFNKNLNNAIIELSKGNDQEAKSIIEDTIKTLKNFYSTNKPELVALQNVYKLINSQVIIESNIVLGKS</sequence>